<comment type="subcellular location">
    <subcellularLocation>
        <location evidence="14">Cytoplasm</location>
    </subcellularLocation>
</comment>
<dbReference type="GO" id="GO:0000049">
    <property type="term" value="F:tRNA binding"/>
    <property type="evidence" value="ECO:0007669"/>
    <property type="project" value="UniProtKB-KW"/>
</dbReference>
<organism evidence="16 17">
    <name type="scientific">Candidatus Caccosoma faecigallinarum</name>
    <dbReference type="NCBI Taxonomy" id="2840720"/>
    <lineage>
        <taxon>Bacteria</taxon>
        <taxon>Bacillati</taxon>
        <taxon>Bacillota</taxon>
        <taxon>Bacillota incertae sedis</taxon>
        <taxon>Candidatus Caccosoma</taxon>
    </lineage>
</organism>
<dbReference type="Gene3D" id="3.10.310.40">
    <property type="match status" value="1"/>
</dbReference>
<dbReference type="InterPro" id="IPR045864">
    <property type="entry name" value="aa-tRNA-synth_II/BPL/LPL"/>
</dbReference>
<keyword evidence="10 14" id="KW-0648">Protein biosynthesis</keyword>
<dbReference type="Gene3D" id="3.30.54.20">
    <property type="match status" value="1"/>
</dbReference>
<dbReference type="EC" id="6.1.1.7" evidence="14"/>
<dbReference type="SMART" id="SM00863">
    <property type="entry name" value="tRNA_SAD"/>
    <property type="match status" value="1"/>
</dbReference>
<dbReference type="InterPro" id="IPR050058">
    <property type="entry name" value="Ala-tRNA_ligase"/>
</dbReference>
<dbReference type="InterPro" id="IPR003156">
    <property type="entry name" value="DHHA1_dom"/>
</dbReference>
<evidence type="ECO:0000256" key="12">
    <source>
        <dbReference type="ARBA" id="ARBA00024779"/>
    </source>
</evidence>
<dbReference type="GO" id="GO:0005829">
    <property type="term" value="C:cytosol"/>
    <property type="evidence" value="ECO:0007669"/>
    <property type="project" value="TreeGrafter"/>
</dbReference>
<dbReference type="Gene3D" id="2.40.30.130">
    <property type="match status" value="1"/>
</dbReference>
<dbReference type="PRINTS" id="PR00980">
    <property type="entry name" value="TRNASYNTHALA"/>
</dbReference>
<dbReference type="SUPFAM" id="SSF55681">
    <property type="entry name" value="Class II aaRS and biotin synthetases"/>
    <property type="match status" value="1"/>
</dbReference>
<evidence type="ECO:0000256" key="5">
    <source>
        <dbReference type="ARBA" id="ARBA00022723"/>
    </source>
</evidence>
<dbReference type="Gene3D" id="3.30.980.10">
    <property type="entry name" value="Threonyl-trna Synthetase, Chain A, domain 2"/>
    <property type="match status" value="1"/>
</dbReference>
<comment type="function">
    <text evidence="12 14">Catalyzes the attachment of alanine to tRNA(Ala) in a two-step reaction: alanine is first activated by ATP to form Ala-AMP and then transferred to the acceptor end of tRNA(Ala). Also edits incorrectly charged Ser-tRNA(Ala) and Gly-tRNA(Ala) via its editing domain.</text>
</comment>
<comment type="catalytic activity">
    <reaction evidence="13 14">
        <text>tRNA(Ala) + L-alanine + ATP = L-alanyl-tRNA(Ala) + AMP + diphosphate</text>
        <dbReference type="Rhea" id="RHEA:12540"/>
        <dbReference type="Rhea" id="RHEA-COMP:9657"/>
        <dbReference type="Rhea" id="RHEA-COMP:9923"/>
        <dbReference type="ChEBI" id="CHEBI:30616"/>
        <dbReference type="ChEBI" id="CHEBI:33019"/>
        <dbReference type="ChEBI" id="CHEBI:57972"/>
        <dbReference type="ChEBI" id="CHEBI:78442"/>
        <dbReference type="ChEBI" id="CHEBI:78497"/>
        <dbReference type="ChEBI" id="CHEBI:456215"/>
        <dbReference type="EC" id="6.1.1.7"/>
    </reaction>
</comment>
<evidence type="ECO:0000256" key="2">
    <source>
        <dbReference type="ARBA" id="ARBA00022490"/>
    </source>
</evidence>
<dbReference type="GO" id="GO:0016740">
    <property type="term" value="F:transferase activity"/>
    <property type="evidence" value="ECO:0007669"/>
    <property type="project" value="UniProtKB-ARBA"/>
</dbReference>
<dbReference type="InterPro" id="IPR023033">
    <property type="entry name" value="Ala_tRNA_ligase_euk/bac"/>
</dbReference>
<dbReference type="FunFam" id="3.30.980.10:FF:000004">
    <property type="entry name" value="Alanine--tRNA ligase, cytoplasmic"/>
    <property type="match status" value="1"/>
</dbReference>
<dbReference type="SUPFAM" id="SSF101353">
    <property type="entry name" value="Putative anticodon-binding domain of alanyl-tRNA synthetase (AlaRS)"/>
    <property type="match status" value="1"/>
</dbReference>
<protein>
    <recommendedName>
        <fullName evidence="14">Alanine--tRNA ligase</fullName>
        <ecNumber evidence="14">6.1.1.7</ecNumber>
    </recommendedName>
    <alternativeName>
        <fullName evidence="14">Alanyl-tRNA synthetase</fullName>
        <shortName evidence="14">AlaRS</shortName>
    </alternativeName>
</protein>
<reference evidence="16" key="2">
    <citation type="journal article" date="2021" name="PeerJ">
        <title>Extensive microbial diversity within the chicken gut microbiome revealed by metagenomics and culture.</title>
        <authorList>
            <person name="Gilroy R."/>
            <person name="Ravi A."/>
            <person name="Getino M."/>
            <person name="Pursley I."/>
            <person name="Horton D.L."/>
            <person name="Alikhan N.F."/>
            <person name="Baker D."/>
            <person name="Gharbi K."/>
            <person name="Hall N."/>
            <person name="Watson M."/>
            <person name="Adriaenssens E.M."/>
            <person name="Foster-Nyarko E."/>
            <person name="Jarju S."/>
            <person name="Secka A."/>
            <person name="Antonio M."/>
            <person name="Oren A."/>
            <person name="Chaudhuri R.R."/>
            <person name="La Ragione R."/>
            <person name="Hildebrand F."/>
            <person name="Pallen M.J."/>
        </authorList>
    </citation>
    <scope>NUCLEOTIDE SEQUENCE</scope>
    <source>
        <strain evidence="16">14508</strain>
    </source>
</reference>
<evidence type="ECO:0000256" key="6">
    <source>
        <dbReference type="ARBA" id="ARBA00022741"/>
    </source>
</evidence>
<dbReference type="GO" id="GO:0004813">
    <property type="term" value="F:alanine-tRNA ligase activity"/>
    <property type="evidence" value="ECO:0007669"/>
    <property type="project" value="UniProtKB-UniRule"/>
</dbReference>
<dbReference type="InterPro" id="IPR012947">
    <property type="entry name" value="tRNA_SAD"/>
</dbReference>
<name>A0A9D1G9I8_9FIRM</name>
<reference evidence="16" key="1">
    <citation type="submission" date="2020-10" db="EMBL/GenBank/DDBJ databases">
        <authorList>
            <person name="Gilroy R."/>
        </authorList>
    </citation>
    <scope>NUCLEOTIDE SEQUENCE</scope>
    <source>
        <strain evidence="16">14508</strain>
    </source>
</reference>
<dbReference type="Pfam" id="PF01411">
    <property type="entry name" value="tRNA-synt_2c"/>
    <property type="match status" value="1"/>
</dbReference>
<dbReference type="FunFam" id="3.30.54.20:FF:000001">
    <property type="entry name" value="Alanine--tRNA ligase"/>
    <property type="match status" value="1"/>
</dbReference>
<evidence type="ECO:0000256" key="10">
    <source>
        <dbReference type="ARBA" id="ARBA00022917"/>
    </source>
</evidence>
<keyword evidence="11 14" id="KW-0030">Aminoacyl-tRNA synthetase</keyword>
<evidence type="ECO:0000256" key="4">
    <source>
        <dbReference type="ARBA" id="ARBA00022598"/>
    </source>
</evidence>
<dbReference type="NCBIfam" id="TIGR00344">
    <property type="entry name" value="alaS"/>
    <property type="match status" value="1"/>
</dbReference>
<keyword evidence="3 14" id="KW-0820">tRNA-binding</keyword>
<dbReference type="FunFam" id="3.30.930.10:FF:000046">
    <property type="entry name" value="Alanine--tRNA ligase"/>
    <property type="match status" value="1"/>
</dbReference>
<comment type="similarity">
    <text evidence="1 14">Belongs to the class-II aminoacyl-tRNA synthetase family.</text>
</comment>
<evidence type="ECO:0000313" key="17">
    <source>
        <dbReference type="Proteomes" id="UP000886893"/>
    </source>
</evidence>
<dbReference type="InterPro" id="IPR018165">
    <property type="entry name" value="Ala-tRNA-synth_IIc_core"/>
</dbReference>
<evidence type="ECO:0000256" key="7">
    <source>
        <dbReference type="ARBA" id="ARBA00022833"/>
    </source>
</evidence>
<keyword evidence="8 14" id="KW-0067">ATP-binding</keyword>
<dbReference type="GO" id="GO:0005524">
    <property type="term" value="F:ATP binding"/>
    <property type="evidence" value="ECO:0007669"/>
    <property type="project" value="UniProtKB-UniRule"/>
</dbReference>
<feature type="binding site" evidence="14">
    <location>
        <position position="552"/>
    </location>
    <ligand>
        <name>Zn(2+)</name>
        <dbReference type="ChEBI" id="CHEBI:29105"/>
    </ligand>
</feature>
<comment type="cofactor">
    <cofactor evidence="14">
        <name>Zn(2+)</name>
        <dbReference type="ChEBI" id="CHEBI:29105"/>
    </cofactor>
    <text evidence="14">Binds 1 zinc ion per subunit.</text>
</comment>
<dbReference type="Proteomes" id="UP000886893">
    <property type="component" value="Unassembled WGS sequence"/>
</dbReference>
<evidence type="ECO:0000256" key="1">
    <source>
        <dbReference type="ARBA" id="ARBA00008226"/>
    </source>
</evidence>
<dbReference type="Pfam" id="PF07973">
    <property type="entry name" value="tRNA_SAD"/>
    <property type="match status" value="1"/>
</dbReference>
<comment type="domain">
    <text evidence="14">Consists of three domains; the N-terminal catalytic domain, the editing domain and the C-terminal C-Ala domain. The editing domain removes incorrectly charged amino acids, while the C-Ala domain, along with tRNA(Ala), serves as a bridge to cooperatively bring together the editing and aminoacylation centers thus stimulating deacylation of misacylated tRNAs.</text>
</comment>
<dbReference type="PANTHER" id="PTHR11777">
    <property type="entry name" value="ALANYL-TRNA SYNTHETASE"/>
    <property type="match status" value="1"/>
</dbReference>
<keyword evidence="4 14" id="KW-0436">Ligase</keyword>
<dbReference type="InterPro" id="IPR018162">
    <property type="entry name" value="Ala-tRNA-ligase_IIc_anticod-bd"/>
</dbReference>
<dbReference type="AlphaFoldDB" id="A0A9D1G9I8"/>
<feature type="domain" description="Alanyl-transfer RNA synthetases family profile" evidence="15">
    <location>
        <begin position="4"/>
        <end position="696"/>
    </location>
</feature>
<dbReference type="GO" id="GO:0006419">
    <property type="term" value="P:alanyl-tRNA aminoacylation"/>
    <property type="evidence" value="ECO:0007669"/>
    <property type="project" value="UniProtKB-UniRule"/>
</dbReference>
<evidence type="ECO:0000256" key="13">
    <source>
        <dbReference type="ARBA" id="ARBA00048300"/>
    </source>
</evidence>
<evidence type="ECO:0000256" key="14">
    <source>
        <dbReference type="HAMAP-Rule" id="MF_00036"/>
    </source>
</evidence>
<dbReference type="SUPFAM" id="SSF50447">
    <property type="entry name" value="Translation proteins"/>
    <property type="match status" value="1"/>
</dbReference>
<dbReference type="InterPro" id="IPR002318">
    <property type="entry name" value="Ala-tRNA-lgiase_IIc"/>
</dbReference>
<dbReference type="PROSITE" id="PS50860">
    <property type="entry name" value="AA_TRNA_LIGASE_II_ALA"/>
    <property type="match status" value="1"/>
</dbReference>
<dbReference type="GO" id="GO:0140096">
    <property type="term" value="F:catalytic activity, acting on a protein"/>
    <property type="evidence" value="ECO:0007669"/>
    <property type="project" value="UniProtKB-ARBA"/>
</dbReference>
<sequence length="886" mass="102006">MKYMTSNQIRNTWLQFFKSKGHHVEESASLIPVNDPTLLWINAGVAALKKYFDGTITPQNPRICNVQKAIRTNDIENVGFTARHHTFFEMMGNFSIGDYFRNEVIEYAYELLFSEEYFGFDQEKIYITYHPSDKATYQKWIEVGIEPSHLIANENNFWEIGEGPCGPDTEMFYDRGEIYDPQHLGLKLIQEDIENDRYIEIWNIVFSQFNAKKGLTRDQYEELPHKNIDTGAGLERFACILQQTKTNYETDLFLPIINKCEQLGKEKYDSICHSSFKIIADHLRTCTFALADGASFSNEGRGYVLRRLLRRAVRHGNKIGIEGPFLAQLVDTVIEIMQDFYPYLLQKKDYIKDLITKEEIKFNQTLKDGEKKLEELYVKKKAISGEDAFILYDTYGFPFELTQEYASEKGLQIDYEEFKKAMEKQKEMARDHRNVQSSMNVQNASYLSFKENSEFIGYRYFNTRAKVIAIFNENPLQVVFDKTPFYAEMGGEIADSGKVENDTFLGKVVQVLKMPNGQHLHQIEGLKGELNKDDIVFLSVDEKKRMAIEKNHSATHLMHQALKDVLGSHVNQQGSFVSDENLRFDFNHFKNITADELLQIETIVNQKIQDQIPVQVYHLSLTQAKKEGITALFNEKYGEEVRVVDMHYSKELCGGCHVKNTGDIQHFSIVSLESKGSGIYRIEAVTGKQIIEKIKKMQAPLVQEYEMGVEKISTLIQENDLKNFNLSKVEEVPSYQLILNYKKAVLENKEILKNIDKKLKDLQHQQIVKSLFQEENEVILVKNKKLLLKTINLDDMQLLKVVADTLFERYPETLIFVMSCLEDKTFFVAKAPQKYVQDGVHCGKLVQAVATLCDGKGGGRPDMAQAGGKKLENIPLVLEKIEECLQ</sequence>
<keyword evidence="6 14" id="KW-0547">Nucleotide-binding</keyword>
<proteinExistence type="inferred from homology"/>
<dbReference type="SUPFAM" id="SSF55186">
    <property type="entry name" value="ThrRS/AlaRS common domain"/>
    <property type="match status" value="1"/>
</dbReference>
<dbReference type="Pfam" id="PF02272">
    <property type="entry name" value="DHHA1"/>
    <property type="match status" value="1"/>
</dbReference>
<dbReference type="InterPro" id="IPR018163">
    <property type="entry name" value="Thr/Ala-tRNA-synth_IIc_edit"/>
</dbReference>
<evidence type="ECO:0000256" key="8">
    <source>
        <dbReference type="ARBA" id="ARBA00022840"/>
    </source>
</evidence>
<dbReference type="FunFam" id="3.10.310.40:FF:000001">
    <property type="entry name" value="Alanine--tRNA ligase"/>
    <property type="match status" value="1"/>
</dbReference>
<gene>
    <name evidence="14 16" type="primary">alaS</name>
    <name evidence="16" type="ORF">IAD04_02515</name>
</gene>
<keyword evidence="7 14" id="KW-0862">Zinc</keyword>
<keyword evidence="9 14" id="KW-0694">RNA-binding</keyword>
<evidence type="ECO:0000256" key="3">
    <source>
        <dbReference type="ARBA" id="ARBA00022555"/>
    </source>
</evidence>
<dbReference type="InterPro" id="IPR009000">
    <property type="entry name" value="Transl_B-barrel_sf"/>
</dbReference>
<feature type="binding site" evidence="14">
    <location>
        <position position="657"/>
    </location>
    <ligand>
        <name>Zn(2+)</name>
        <dbReference type="ChEBI" id="CHEBI:29105"/>
    </ligand>
</feature>
<dbReference type="HAMAP" id="MF_00036_B">
    <property type="entry name" value="Ala_tRNA_synth_B"/>
    <property type="match status" value="1"/>
</dbReference>
<evidence type="ECO:0000256" key="11">
    <source>
        <dbReference type="ARBA" id="ARBA00023146"/>
    </source>
</evidence>
<dbReference type="GO" id="GO:0002161">
    <property type="term" value="F:aminoacyl-tRNA deacylase activity"/>
    <property type="evidence" value="ECO:0007669"/>
    <property type="project" value="TreeGrafter"/>
</dbReference>
<dbReference type="InterPro" id="IPR018164">
    <property type="entry name" value="Ala-tRNA-synth_IIc_N"/>
</dbReference>
<keyword evidence="2 14" id="KW-0963">Cytoplasm</keyword>
<evidence type="ECO:0000259" key="15">
    <source>
        <dbReference type="PROSITE" id="PS50860"/>
    </source>
</evidence>
<evidence type="ECO:0000313" key="16">
    <source>
        <dbReference type="EMBL" id="HIT17238.1"/>
    </source>
</evidence>
<dbReference type="PANTHER" id="PTHR11777:SF9">
    <property type="entry name" value="ALANINE--TRNA LIGASE, CYTOPLASMIC"/>
    <property type="match status" value="1"/>
</dbReference>
<dbReference type="CDD" id="cd00673">
    <property type="entry name" value="AlaRS_core"/>
    <property type="match status" value="1"/>
</dbReference>
<feature type="binding site" evidence="14">
    <location>
        <position position="653"/>
    </location>
    <ligand>
        <name>Zn(2+)</name>
        <dbReference type="ChEBI" id="CHEBI:29105"/>
    </ligand>
</feature>
<comment type="caution">
    <text evidence="16">The sequence shown here is derived from an EMBL/GenBank/DDBJ whole genome shotgun (WGS) entry which is preliminary data.</text>
</comment>
<keyword evidence="5 14" id="KW-0479">Metal-binding</keyword>
<dbReference type="EMBL" id="DVKI01000081">
    <property type="protein sequence ID" value="HIT17238.1"/>
    <property type="molecule type" value="Genomic_DNA"/>
</dbReference>
<evidence type="ECO:0000256" key="9">
    <source>
        <dbReference type="ARBA" id="ARBA00022884"/>
    </source>
</evidence>
<feature type="binding site" evidence="14">
    <location>
        <position position="556"/>
    </location>
    <ligand>
        <name>Zn(2+)</name>
        <dbReference type="ChEBI" id="CHEBI:29105"/>
    </ligand>
</feature>
<dbReference type="Gene3D" id="3.30.930.10">
    <property type="entry name" value="Bira Bifunctional Protein, Domain 2"/>
    <property type="match status" value="1"/>
</dbReference>
<dbReference type="GO" id="GO:0008270">
    <property type="term" value="F:zinc ion binding"/>
    <property type="evidence" value="ECO:0007669"/>
    <property type="project" value="UniProtKB-UniRule"/>
</dbReference>
<accession>A0A9D1G9I8</accession>